<dbReference type="Pfam" id="PF13540">
    <property type="entry name" value="RCC1_2"/>
    <property type="match status" value="4"/>
</dbReference>
<keyword evidence="1" id="KW-0677">Repeat</keyword>
<feature type="domain" description="RCC1-like" evidence="3">
    <location>
        <begin position="309"/>
        <end position="624"/>
    </location>
</feature>
<evidence type="ECO:0000256" key="1">
    <source>
        <dbReference type="ARBA" id="ARBA00022737"/>
    </source>
</evidence>
<dbReference type="PANTHER" id="PTHR22872">
    <property type="entry name" value="BTK-BINDING PROTEIN-RELATED"/>
    <property type="match status" value="1"/>
</dbReference>
<proteinExistence type="predicted"/>
<dbReference type="InterPro" id="IPR009091">
    <property type="entry name" value="RCC1/BLIP-II"/>
</dbReference>
<dbReference type="AlphaFoldDB" id="A0A7S7NLC3"/>
<dbReference type="PROSITE" id="PS50012">
    <property type="entry name" value="RCC1_3"/>
    <property type="match status" value="6"/>
</dbReference>
<dbReference type="RefSeq" id="WP_194447421.1">
    <property type="nucleotide sequence ID" value="NZ_CP063849.1"/>
</dbReference>
<gene>
    <name evidence="4" type="ORF">IRI77_23375</name>
</gene>
<feature type="compositionally biased region" description="Gly residues" evidence="2">
    <location>
        <begin position="755"/>
        <end position="766"/>
    </location>
</feature>
<feature type="compositionally biased region" description="Polar residues" evidence="2">
    <location>
        <begin position="785"/>
        <end position="795"/>
    </location>
</feature>
<protein>
    <recommendedName>
        <fullName evidence="3">RCC1-like domain-containing protein</fullName>
    </recommendedName>
</protein>
<reference evidence="4 5" key="1">
    <citation type="submission" date="2020-10" db="EMBL/GenBank/DDBJ databases">
        <title>Complete genome sequence of Paludibaculum fermentans P105T, a facultatively anaerobic acidobacterium capable of dissimilatory Fe(III) reduction.</title>
        <authorList>
            <person name="Dedysh S.N."/>
            <person name="Beletsky A.V."/>
            <person name="Kulichevskaya I.S."/>
            <person name="Mardanov A.V."/>
            <person name="Ravin N.V."/>
        </authorList>
    </citation>
    <scope>NUCLEOTIDE SEQUENCE [LARGE SCALE GENOMIC DNA]</scope>
    <source>
        <strain evidence="4 5">P105</strain>
    </source>
</reference>
<dbReference type="KEGG" id="pfer:IRI77_23375"/>
<feature type="region of interest" description="Disordered" evidence="2">
    <location>
        <begin position="755"/>
        <end position="795"/>
    </location>
</feature>
<dbReference type="PROSITE" id="PS00626">
    <property type="entry name" value="RCC1_2"/>
    <property type="match status" value="2"/>
</dbReference>
<dbReference type="SUPFAM" id="SSF50985">
    <property type="entry name" value="RCC1/BLIP-II"/>
    <property type="match status" value="3"/>
</dbReference>
<dbReference type="Gene3D" id="2.130.10.30">
    <property type="entry name" value="Regulator of chromosome condensation 1/beta-lactamase-inhibitor protein II"/>
    <property type="match status" value="4"/>
</dbReference>
<name>A0A7S7NLC3_PALFE</name>
<dbReference type="InterPro" id="IPR058923">
    <property type="entry name" value="RCC1-like_dom"/>
</dbReference>
<dbReference type="PRINTS" id="PR00633">
    <property type="entry name" value="RCCNDNSATION"/>
</dbReference>
<evidence type="ECO:0000256" key="2">
    <source>
        <dbReference type="SAM" id="MobiDB-lite"/>
    </source>
</evidence>
<accession>A0A7S7NLC3</accession>
<evidence type="ECO:0000313" key="5">
    <source>
        <dbReference type="Proteomes" id="UP000593892"/>
    </source>
</evidence>
<organism evidence="4 5">
    <name type="scientific">Paludibaculum fermentans</name>
    <dbReference type="NCBI Taxonomy" id="1473598"/>
    <lineage>
        <taxon>Bacteria</taxon>
        <taxon>Pseudomonadati</taxon>
        <taxon>Acidobacteriota</taxon>
        <taxon>Terriglobia</taxon>
        <taxon>Bryobacterales</taxon>
        <taxon>Bryobacteraceae</taxon>
        <taxon>Paludibaculum</taxon>
    </lineage>
</organism>
<dbReference type="Proteomes" id="UP000593892">
    <property type="component" value="Chromosome"/>
</dbReference>
<keyword evidence="5" id="KW-1185">Reference proteome</keyword>
<sequence length="795" mass="80433">MFKPDQSGPSTAGLRPFPWFLAVLACVSLPAAGSQRVYLLEPAAGMNPAYSLRSLGELEGARKVALPENGGHVLVLTQQGRVYGWGQNLHGQLGTGDVAARSIWTEVAGLTGVSAIAAGAQHSLALKSDGTVWAWGANTEGQLGDGTLVNRARAEVVPGLNDVSMIAAGALFSVALKADGTVWVFGSNWSGLAGADARKMVTEPVRVAGLSDIRAVDVRLGSGYALDGQGRVWVWGRGVENAGGVPRVLGEAERGSAVARLSAARVQAVKTVLDWSGAASSRQVVEITGATLTVSGGGARRAFALPGAVVDAAAGWAVAAIVDAAAATAGVSVAAVDSGGGLSQETNGSANTTQAAAVQEPGRTAGASTVQVSAGGNNSFAVRADGTVRVWGFNTAGLLGDGTGVEQAEPVCNLLSGVKSVSTSASHGLAIRQDSTVWSWGVGAFGLLGDGVTTAHVVVSPRQIPGLSGVVAVSAGYFHSLALKSDGTVWAWGSNTSGQLGNGTTSDNGTPMQVAGLTGITSIAAGRSHSLARRNDGAVFVWGDNTFGQLGDGTQTDRWTPVRLGSFTAASVSANDWHSLAIRGDGTLWGWGDATSLGLAGPGAVQYVLTPAKVTSFTNVTQVSNQSGLNVILRADGTVWYLGSGLATRYSGSLVSNVATQFALPRPAIGVSAGQDHVLVLLNDGTVRVMGDSSNSELGRPDLSSSDVFVTPNPDAACSWAALTPLATGQRVATGKAQTLVVRDDGTVWAAGVNGFGPTGPGGRGNVRGHPQTGGQPTRDDGCCHTQQTHAGLGS</sequence>
<dbReference type="EMBL" id="CP063849">
    <property type="protein sequence ID" value="QOY85751.1"/>
    <property type="molecule type" value="Genomic_DNA"/>
</dbReference>
<dbReference type="InterPro" id="IPR051625">
    <property type="entry name" value="Signaling_Regulatory_Domain"/>
</dbReference>
<dbReference type="InterPro" id="IPR000408">
    <property type="entry name" value="Reg_chr_condens"/>
</dbReference>
<dbReference type="PROSITE" id="PS51257">
    <property type="entry name" value="PROKAR_LIPOPROTEIN"/>
    <property type="match status" value="1"/>
</dbReference>
<evidence type="ECO:0000313" key="4">
    <source>
        <dbReference type="EMBL" id="QOY85751.1"/>
    </source>
</evidence>
<dbReference type="Pfam" id="PF25390">
    <property type="entry name" value="WD40_RLD"/>
    <property type="match status" value="1"/>
</dbReference>
<evidence type="ECO:0000259" key="3">
    <source>
        <dbReference type="Pfam" id="PF25390"/>
    </source>
</evidence>